<dbReference type="CDD" id="cd06257">
    <property type="entry name" value="DnaJ"/>
    <property type="match status" value="1"/>
</dbReference>
<evidence type="ECO:0000256" key="6">
    <source>
        <dbReference type="ARBA" id="ARBA00023136"/>
    </source>
</evidence>
<dbReference type="PRINTS" id="PR00625">
    <property type="entry name" value="JDOMAIN"/>
</dbReference>
<evidence type="ECO:0000313" key="10">
    <source>
        <dbReference type="Proteomes" id="UP000285301"/>
    </source>
</evidence>
<keyword evidence="6 7" id="KW-0472">Membrane</keyword>
<evidence type="ECO:0000256" key="7">
    <source>
        <dbReference type="SAM" id="Phobius"/>
    </source>
</evidence>
<reference evidence="9 10" key="1">
    <citation type="journal article" date="2018" name="Gigascience">
        <title>Genomes of trombidid mites reveal novel predicted allergens and laterally-transferred genes associated with secondary metabolism.</title>
        <authorList>
            <person name="Dong X."/>
            <person name="Chaisiri K."/>
            <person name="Xia D."/>
            <person name="Armstrong S.D."/>
            <person name="Fang Y."/>
            <person name="Donnelly M.J."/>
            <person name="Kadowaki T."/>
            <person name="McGarry J.W."/>
            <person name="Darby A.C."/>
            <person name="Makepeace B.L."/>
        </authorList>
    </citation>
    <scope>NUCLEOTIDE SEQUENCE [LARGE SCALE GENOMIC DNA]</scope>
    <source>
        <strain evidence="9">UoL-WK</strain>
    </source>
</reference>
<dbReference type="Pfam" id="PF05154">
    <property type="entry name" value="TM2"/>
    <property type="match status" value="1"/>
</dbReference>
<dbReference type="OrthoDB" id="10262359at2759"/>
<evidence type="ECO:0000256" key="5">
    <source>
        <dbReference type="ARBA" id="ARBA00022989"/>
    </source>
</evidence>
<dbReference type="PROSITE" id="PS50076">
    <property type="entry name" value="DNAJ_2"/>
    <property type="match status" value="1"/>
</dbReference>
<feature type="transmembrane region" description="Helical" evidence="7">
    <location>
        <begin position="201"/>
        <end position="221"/>
    </location>
</feature>
<feature type="transmembrane region" description="Helical" evidence="7">
    <location>
        <begin position="120"/>
        <end position="139"/>
    </location>
</feature>
<comment type="subcellular location">
    <subcellularLocation>
        <location evidence="2">Membrane</location>
        <topology evidence="2">Multi-pass membrane protein</topology>
    </subcellularLocation>
</comment>
<sequence length="359" mass="41992">MSEKKSLFITYLLWLFLGFFGVHHFYLRRDRHAFLMWMSCGGYFGCGWIRDLWRIPEYVRECNEDKDYIKQLTAQMRRQAKPSSGIVRFCAAIIISHIFGYLVIGAIPEELIPRIDFFKAYICSMSVPLAVAIGVHTVGNVGRHKGSITYALLGAYLTAPLYFFSTNSVFWTSLLSTIIFNKYGKQWRRTPHPKSSLFKRSTILCFCAILYLSLWCSWFYFNCSLEDKNEQTIKCRDAAKNFLKSPAVQEFRQVFEELRQYVAIHGWGGLWKEIVEAFDPQGEANALKVLGLQASATQEQITARYRNLSREWHPDKHKDPLKKEEAQEKFMEIQQAYDVISKIRNQRLRNNKRERNNPI</sequence>
<dbReference type="EMBL" id="NCKU01003221">
    <property type="protein sequence ID" value="RWS07939.1"/>
    <property type="molecule type" value="Genomic_DNA"/>
</dbReference>
<dbReference type="SMART" id="SM00271">
    <property type="entry name" value="DnaJ"/>
    <property type="match status" value="1"/>
</dbReference>
<dbReference type="InterPro" id="IPR007829">
    <property type="entry name" value="TM2"/>
</dbReference>
<gene>
    <name evidence="9" type="ORF">B4U79_03729</name>
</gene>
<dbReference type="Proteomes" id="UP000285301">
    <property type="component" value="Unassembled WGS sequence"/>
</dbReference>
<comment type="caution">
    <text evidence="9">The sequence shown here is derived from an EMBL/GenBank/DDBJ whole genome shotgun (WGS) entry which is preliminary data.</text>
</comment>
<dbReference type="STRING" id="1965070.A0A3S3NXI5"/>
<name>A0A3S3NXI5_9ACAR</name>
<protein>
    <recommendedName>
        <fullName evidence="3">DnaJ homolog subfamily C member 22</fullName>
    </recommendedName>
</protein>
<dbReference type="SUPFAM" id="SSF46565">
    <property type="entry name" value="Chaperone J-domain"/>
    <property type="match status" value="1"/>
</dbReference>
<dbReference type="Gene3D" id="1.10.287.110">
    <property type="entry name" value="DnaJ domain"/>
    <property type="match status" value="1"/>
</dbReference>
<dbReference type="InterPro" id="IPR001623">
    <property type="entry name" value="DnaJ_domain"/>
</dbReference>
<keyword evidence="10" id="KW-1185">Reference proteome</keyword>
<keyword evidence="4 7" id="KW-0812">Transmembrane</keyword>
<organism evidence="9 10">
    <name type="scientific">Dinothrombium tinctorium</name>
    <dbReference type="NCBI Taxonomy" id="1965070"/>
    <lineage>
        <taxon>Eukaryota</taxon>
        <taxon>Metazoa</taxon>
        <taxon>Ecdysozoa</taxon>
        <taxon>Arthropoda</taxon>
        <taxon>Chelicerata</taxon>
        <taxon>Arachnida</taxon>
        <taxon>Acari</taxon>
        <taxon>Acariformes</taxon>
        <taxon>Trombidiformes</taxon>
        <taxon>Prostigmata</taxon>
        <taxon>Anystina</taxon>
        <taxon>Parasitengona</taxon>
        <taxon>Trombidioidea</taxon>
        <taxon>Trombidiidae</taxon>
        <taxon>Dinothrombium</taxon>
    </lineage>
</organism>
<dbReference type="PANTHER" id="PTHR44733">
    <property type="entry name" value="DNAJ HOMOLOG SUBFAMILY C MEMBER 22"/>
    <property type="match status" value="1"/>
</dbReference>
<dbReference type="AlphaFoldDB" id="A0A3S3NXI5"/>
<evidence type="ECO:0000256" key="4">
    <source>
        <dbReference type="ARBA" id="ARBA00022692"/>
    </source>
</evidence>
<evidence type="ECO:0000259" key="8">
    <source>
        <dbReference type="PROSITE" id="PS50076"/>
    </source>
</evidence>
<feature type="domain" description="J" evidence="8">
    <location>
        <begin position="285"/>
        <end position="354"/>
    </location>
</feature>
<feature type="transmembrane region" description="Helical" evidence="7">
    <location>
        <begin position="6"/>
        <end position="26"/>
    </location>
</feature>
<dbReference type="GO" id="GO:0016020">
    <property type="term" value="C:membrane"/>
    <property type="evidence" value="ECO:0007669"/>
    <property type="project" value="UniProtKB-SubCell"/>
</dbReference>
<keyword evidence="5 7" id="KW-1133">Transmembrane helix</keyword>
<comment type="function">
    <text evidence="1">May function as a co-chaperone.</text>
</comment>
<evidence type="ECO:0000256" key="2">
    <source>
        <dbReference type="ARBA" id="ARBA00004141"/>
    </source>
</evidence>
<accession>A0A3S3NXI5</accession>
<evidence type="ECO:0000256" key="3">
    <source>
        <dbReference type="ARBA" id="ARBA00020945"/>
    </source>
</evidence>
<feature type="transmembrane region" description="Helical" evidence="7">
    <location>
        <begin position="86"/>
        <end position="108"/>
    </location>
</feature>
<dbReference type="Pfam" id="PF00226">
    <property type="entry name" value="DnaJ"/>
    <property type="match status" value="1"/>
</dbReference>
<feature type="transmembrane region" description="Helical" evidence="7">
    <location>
        <begin position="159"/>
        <end position="180"/>
    </location>
</feature>
<dbReference type="InterPro" id="IPR036869">
    <property type="entry name" value="J_dom_sf"/>
</dbReference>
<evidence type="ECO:0000256" key="1">
    <source>
        <dbReference type="ARBA" id="ARBA00002080"/>
    </source>
</evidence>
<proteinExistence type="predicted"/>
<evidence type="ECO:0000313" key="9">
    <source>
        <dbReference type="EMBL" id="RWS07939.1"/>
    </source>
</evidence>
<dbReference type="PANTHER" id="PTHR44733:SF1">
    <property type="entry name" value="DNAJ HOMOLOG SUBFAMILY C MEMBER 22"/>
    <property type="match status" value="1"/>
</dbReference>